<keyword evidence="1" id="KW-0812">Transmembrane</keyword>
<proteinExistence type="predicted"/>
<protein>
    <submittedName>
        <fullName evidence="2">Uncharacterized protein</fullName>
    </submittedName>
</protein>
<keyword evidence="1" id="KW-0472">Membrane</keyword>
<gene>
    <name evidence="2" type="ORF">GCM10009751_21530</name>
</gene>
<sequence length="40" mass="4120">MISPDNFAVIAVVVIAIVLIGVAIGVTALVSAVSRKIRKD</sequence>
<organism evidence="2 3">
    <name type="scientific">Myceligenerans crystallogenes</name>
    <dbReference type="NCBI Taxonomy" id="316335"/>
    <lineage>
        <taxon>Bacteria</taxon>
        <taxon>Bacillati</taxon>
        <taxon>Actinomycetota</taxon>
        <taxon>Actinomycetes</taxon>
        <taxon>Micrococcales</taxon>
        <taxon>Promicromonosporaceae</taxon>
        <taxon>Myceligenerans</taxon>
    </lineage>
</organism>
<accession>A0ABP4ZLY3</accession>
<dbReference type="RefSeq" id="WP_344102527.1">
    <property type="nucleotide sequence ID" value="NZ_BAAANL010000004.1"/>
</dbReference>
<reference evidence="3" key="1">
    <citation type="journal article" date="2019" name="Int. J. Syst. Evol. Microbiol.">
        <title>The Global Catalogue of Microorganisms (GCM) 10K type strain sequencing project: providing services to taxonomists for standard genome sequencing and annotation.</title>
        <authorList>
            <consortium name="The Broad Institute Genomics Platform"/>
            <consortium name="The Broad Institute Genome Sequencing Center for Infectious Disease"/>
            <person name="Wu L."/>
            <person name="Ma J."/>
        </authorList>
    </citation>
    <scope>NUCLEOTIDE SEQUENCE [LARGE SCALE GENOMIC DNA]</scope>
    <source>
        <strain evidence="3">JCM 14326</strain>
    </source>
</reference>
<dbReference type="EMBL" id="BAAANL010000004">
    <property type="protein sequence ID" value="GAA1863364.1"/>
    <property type="molecule type" value="Genomic_DNA"/>
</dbReference>
<feature type="transmembrane region" description="Helical" evidence="1">
    <location>
        <begin position="6"/>
        <end position="33"/>
    </location>
</feature>
<keyword evidence="3" id="KW-1185">Reference proteome</keyword>
<dbReference type="Proteomes" id="UP001501094">
    <property type="component" value="Unassembled WGS sequence"/>
</dbReference>
<keyword evidence="1" id="KW-1133">Transmembrane helix</keyword>
<evidence type="ECO:0000256" key="1">
    <source>
        <dbReference type="SAM" id="Phobius"/>
    </source>
</evidence>
<comment type="caution">
    <text evidence="2">The sequence shown here is derived from an EMBL/GenBank/DDBJ whole genome shotgun (WGS) entry which is preliminary data.</text>
</comment>
<name>A0ABP4ZLY3_9MICO</name>
<evidence type="ECO:0000313" key="3">
    <source>
        <dbReference type="Proteomes" id="UP001501094"/>
    </source>
</evidence>
<evidence type="ECO:0000313" key="2">
    <source>
        <dbReference type="EMBL" id="GAA1863364.1"/>
    </source>
</evidence>